<evidence type="ECO:0000313" key="3">
    <source>
        <dbReference type="Proteomes" id="UP000501346"/>
    </source>
</evidence>
<feature type="compositionally biased region" description="Basic and acidic residues" evidence="1">
    <location>
        <begin position="85"/>
        <end position="95"/>
    </location>
</feature>
<evidence type="ECO:0000256" key="1">
    <source>
        <dbReference type="SAM" id="MobiDB-lite"/>
    </source>
</evidence>
<evidence type="ECO:0000313" key="2">
    <source>
        <dbReference type="EMBL" id="QID78547.1"/>
    </source>
</evidence>
<gene>
    <name evidence="2" type="primary">HED1</name>
    <name evidence="2" type="ORF">GRS66_000757</name>
</gene>
<proteinExistence type="predicted"/>
<dbReference type="AlphaFoldDB" id="A0A6C1DPM4"/>
<accession>A0A6C1DPM4</accession>
<keyword evidence="3" id="KW-1185">Reference proteome</keyword>
<dbReference type="OrthoDB" id="4068553at2759"/>
<organism evidence="2 3">
    <name type="scientific">Saccharomyces pastorianus</name>
    <name type="common">Lager yeast</name>
    <name type="synonym">Saccharomyces cerevisiae x Saccharomyces eubayanus</name>
    <dbReference type="NCBI Taxonomy" id="27292"/>
    <lineage>
        <taxon>Eukaryota</taxon>
        <taxon>Fungi</taxon>
        <taxon>Dikarya</taxon>
        <taxon>Ascomycota</taxon>
        <taxon>Saccharomycotina</taxon>
        <taxon>Saccharomycetes</taxon>
        <taxon>Saccharomycetales</taxon>
        <taxon>Saccharomycetaceae</taxon>
        <taxon>Saccharomyces</taxon>
    </lineage>
</organism>
<dbReference type="EMBL" id="CP048985">
    <property type="protein sequence ID" value="QID78547.1"/>
    <property type="molecule type" value="Genomic_DNA"/>
</dbReference>
<reference evidence="2 3" key="1">
    <citation type="journal article" date="2019" name="BMC Genomics">
        <title>Chromosome level assembly and comparative genome analysis confirm lager-brewing yeasts originated from a single hybridization.</title>
        <authorList>
            <person name="Salazar A.N."/>
            <person name="Gorter de Vries A.R."/>
            <person name="van den Broek M."/>
            <person name="Brouwers N."/>
            <person name="de la Torre Cortes P."/>
            <person name="Kuijpers N.G.A."/>
            <person name="Daran J.G."/>
            <person name="Abeel T."/>
        </authorList>
    </citation>
    <scope>NUCLEOTIDE SEQUENCE [LARGE SCALE GENOMIC DNA]</scope>
    <source>
        <strain evidence="2 3">CBS 1483</strain>
    </source>
</reference>
<dbReference type="Proteomes" id="UP000501346">
    <property type="component" value="Chromosome ScIV"/>
</dbReference>
<name>A0A6C1DPM4_SACPS</name>
<sequence>MQQRSNRRSCSYIPLGVHNNTEKSLCTEVAPARKNKRSITTSPIVNINVVERRLFNLELEKQQLRAKNLSENTGSGSPNGGAYLDAKKGVREQDQHQGAPSKELDRLQPPPSMKKSPPRKKKSLKDLIYETNKTFYQVDSNKVKYKVGLSKKQLLPSKTVDN</sequence>
<feature type="region of interest" description="Disordered" evidence="1">
    <location>
        <begin position="68"/>
        <end position="124"/>
    </location>
</feature>
<protein>
    <submittedName>
        <fullName evidence="2">Meiosis-specific protein hed1</fullName>
    </submittedName>
</protein>